<sequence>MSSVTTTSLLLPSYYGHFLAEVVGANPTATTFVLDCDWDKYPWKGEDDCYVTKQTVVVGPWADKTPTPGAPTKGIYKESYVDKGIEEGEEGYSFSAECRMSKTWAETCTTINIGGNANFGPTATFPRSTGTAFDGFYYFAGYGAFDWVAVTVTAGEKYLSAAKTAVAASIEASATDESQSAKMTTASDEATSITDEGLIIVTGEASPTETSTSGAYAKRVLSVWGLVGLVAAVSLL</sequence>
<dbReference type="OMA" id="ECQMDYT"/>
<dbReference type="AlphaFoldDB" id="A0A1B8AEL8"/>
<organism evidence="1 2">
    <name type="scientific">Fusarium poae</name>
    <dbReference type="NCBI Taxonomy" id="36050"/>
    <lineage>
        <taxon>Eukaryota</taxon>
        <taxon>Fungi</taxon>
        <taxon>Dikarya</taxon>
        <taxon>Ascomycota</taxon>
        <taxon>Pezizomycotina</taxon>
        <taxon>Sordariomycetes</taxon>
        <taxon>Hypocreomycetidae</taxon>
        <taxon>Hypocreales</taxon>
        <taxon>Nectriaceae</taxon>
        <taxon>Fusarium</taxon>
    </lineage>
</organism>
<gene>
    <name evidence="1" type="ORF">FPOA_10648</name>
</gene>
<accession>A0A1B8AEL8</accession>
<keyword evidence="2" id="KW-1185">Reference proteome</keyword>
<protein>
    <submittedName>
        <fullName evidence="1">Uncharacterized protein</fullName>
    </submittedName>
</protein>
<dbReference type="EMBL" id="LYXU01000004">
    <property type="protein sequence ID" value="OBS18923.1"/>
    <property type="molecule type" value="Genomic_DNA"/>
</dbReference>
<evidence type="ECO:0000313" key="2">
    <source>
        <dbReference type="Proteomes" id="UP000091967"/>
    </source>
</evidence>
<comment type="caution">
    <text evidence="1">The sequence shown here is derived from an EMBL/GenBank/DDBJ whole genome shotgun (WGS) entry which is preliminary data.</text>
</comment>
<dbReference type="Proteomes" id="UP000091967">
    <property type="component" value="Unassembled WGS sequence"/>
</dbReference>
<proteinExistence type="predicted"/>
<name>A0A1B8AEL8_FUSPO</name>
<evidence type="ECO:0000313" key="1">
    <source>
        <dbReference type="EMBL" id="OBS18923.1"/>
    </source>
</evidence>
<reference evidence="1 2" key="1">
    <citation type="submission" date="2016-06" db="EMBL/GenBank/DDBJ databases">
        <title>Living apart together: crosstalk between the core and supernumerary genomes in a fungal plant pathogen.</title>
        <authorList>
            <person name="Vanheule A."/>
            <person name="Audenaert K."/>
            <person name="Warris S."/>
            <person name="Van De Geest H."/>
            <person name="Schijlen E."/>
            <person name="Hofte M."/>
            <person name="De Saeger S."/>
            <person name="Haesaert G."/>
            <person name="Waalwijk C."/>
            <person name="Van Der Lee T."/>
        </authorList>
    </citation>
    <scope>NUCLEOTIDE SEQUENCE [LARGE SCALE GENOMIC DNA]</scope>
    <source>
        <strain evidence="1 2">2516</strain>
    </source>
</reference>